<dbReference type="Gene3D" id="1.10.630.10">
    <property type="entry name" value="Cytochrome P450"/>
    <property type="match status" value="1"/>
</dbReference>
<dbReference type="Gramene" id="KMS95342">
    <property type="protein sequence ID" value="KMS95342"/>
    <property type="gene ID" value="BVRB_009250"/>
</dbReference>
<dbReference type="GO" id="GO:0020037">
    <property type="term" value="F:heme binding"/>
    <property type="evidence" value="ECO:0007669"/>
    <property type="project" value="InterPro"/>
</dbReference>
<keyword evidence="4" id="KW-0812">Transmembrane</keyword>
<organism evidence="5 6">
    <name type="scientific">Beta vulgaris subsp. vulgaris</name>
    <name type="common">Beet</name>
    <dbReference type="NCBI Taxonomy" id="3555"/>
    <lineage>
        <taxon>Eukaryota</taxon>
        <taxon>Viridiplantae</taxon>
        <taxon>Streptophyta</taxon>
        <taxon>Embryophyta</taxon>
        <taxon>Tracheophyta</taxon>
        <taxon>Spermatophyta</taxon>
        <taxon>Magnoliopsida</taxon>
        <taxon>eudicotyledons</taxon>
        <taxon>Gunneridae</taxon>
        <taxon>Pentapetalae</taxon>
        <taxon>Caryophyllales</taxon>
        <taxon>Chenopodiaceae</taxon>
        <taxon>Betoideae</taxon>
        <taxon>Beta</taxon>
    </lineage>
</organism>
<dbReference type="PANTHER" id="PTHR47955">
    <property type="entry name" value="CYTOCHROME P450 FAMILY 71 PROTEIN"/>
    <property type="match status" value="1"/>
</dbReference>
<protein>
    <recommendedName>
        <fullName evidence="7">Cytochrome P450</fullName>
    </recommendedName>
</protein>
<evidence type="ECO:0000256" key="1">
    <source>
        <dbReference type="ARBA" id="ARBA00010617"/>
    </source>
</evidence>
<evidence type="ECO:0000313" key="5">
    <source>
        <dbReference type="EMBL" id="KMS95342.1"/>
    </source>
</evidence>
<dbReference type="eggNOG" id="KOG0156">
    <property type="taxonomic scope" value="Eukaryota"/>
</dbReference>
<evidence type="ECO:0000256" key="4">
    <source>
        <dbReference type="SAM" id="Phobius"/>
    </source>
</evidence>
<dbReference type="GO" id="GO:0005506">
    <property type="term" value="F:iron ion binding"/>
    <property type="evidence" value="ECO:0007669"/>
    <property type="project" value="InterPro"/>
</dbReference>
<evidence type="ECO:0008006" key="7">
    <source>
        <dbReference type="Google" id="ProtNLM"/>
    </source>
</evidence>
<name>A0A0J8B6B6_BETVV</name>
<dbReference type="OrthoDB" id="1470350at2759"/>
<dbReference type="InterPro" id="IPR001128">
    <property type="entry name" value="Cyt_P450"/>
</dbReference>
<dbReference type="PANTHER" id="PTHR47955:SF15">
    <property type="entry name" value="CYTOCHROME P450 71A2-LIKE"/>
    <property type="match status" value="1"/>
</dbReference>
<dbReference type="OMA" id="INCMIEE"/>
<dbReference type="AlphaFoldDB" id="A0A0J8B6B6"/>
<dbReference type="InterPro" id="IPR036396">
    <property type="entry name" value="Cyt_P450_sf"/>
</dbReference>
<keyword evidence="2" id="KW-0479">Metal-binding</keyword>
<evidence type="ECO:0000313" key="6">
    <source>
        <dbReference type="Proteomes" id="UP000035740"/>
    </source>
</evidence>
<dbReference type="GO" id="GO:0004497">
    <property type="term" value="F:monooxygenase activity"/>
    <property type="evidence" value="ECO:0007669"/>
    <property type="project" value="InterPro"/>
</dbReference>
<feature type="transmembrane region" description="Helical" evidence="4">
    <location>
        <begin position="7"/>
        <end position="30"/>
    </location>
</feature>
<keyword evidence="3" id="KW-0408">Iron</keyword>
<keyword evidence="4" id="KW-0472">Membrane</keyword>
<evidence type="ECO:0000256" key="3">
    <source>
        <dbReference type="ARBA" id="ARBA00023004"/>
    </source>
</evidence>
<comment type="similarity">
    <text evidence="1">Belongs to the cytochrome P450 family.</text>
</comment>
<dbReference type="Proteomes" id="UP000035740">
    <property type="component" value="Unassembled WGS sequence"/>
</dbReference>
<dbReference type="GO" id="GO:0016705">
    <property type="term" value="F:oxidoreductase activity, acting on paired donors, with incorporation or reduction of molecular oxygen"/>
    <property type="evidence" value="ECO:0007669"/>
    <property type="project" value="InterPro"/>
</dbReference>
<sequence length="319" mass="36930">MLEKALNLFYLHPLSFVSSFFLLIFLYKWLSTTSSKVQNLPPSPPKVPLFGHLPQLGTQPHRTLRSLSEQYGELMLLYLGKRPTLIVSSARVVKEIMKTHDVTFSNRAKLSINDKLIYNCKDVAACPYGEYWRQMKSIFMLQLLSNRRVKSFKNIREEETSLIVEKIQKNIGSVVNLSEMFATLTNDVICRVTFGRKYNDNQLRGVDFKWVITEFVELIGVFNVGDYIPWLGWVNRFNGLNARLEKCAKSFDLILEEIITEHSDVLKKYSDSETEFEAKDFVDVLLQFQKENSTGFALDRESIKGLIMRILYYIITCSS</sequence>
<dbReference type="SUPFAM" id="SSF48264">
    <property type="entry name" value="Cytochrome P450"/>
    <property type="match status" value="1"/>
</dbReference>
<keyword evidence="4" id="KW-1133">Transmembrane helix</keyword>
<evidence type="ECO:0000256" key="2">
    <source>
        <dbReference type="ARBA" id="ARBA00022723"/>
    </source>
</evidence>
<dbReference type="EMBL" id="KQ090483">
    <property type="protein sequence ID" value="KMS95342.1"/>
    <property type="molecule type" value="Genomic_DNA"/>
</dbReference>
<dbReference type="Pfam" id="PF00067">
    <property type="entry name" value="p450"/>
    <property type="match status" value="1"/>
</dbReference>
<reference evidence="5 6" key="1">
    <citation type="journal article" date="2014" name="Nature">
        <title>The genome of the recently domesticated crop plant sugar beet (Beta vulgaris).</title>
        <authorList>
            <person name="Dohm J.C."/>
            <person name="Minoche A.E."/>
            <person name="Holtgrawe D."/>
            <person name="Capella-Gutierrez S."/>
            <person name="Zakrzewski F."/>
            <person name="Tafer H."/>
            <person name="Rupp O."/>
            <person name="Sorensen T.R."/>
            <person name="Stracke R."/>
            <person name="Reinhardt R."/>
            <person name="Goesmann A."/>
            <person name="Kraft T."/>
            <person name="Schulz B."/>
            <person name="Stadler P.F."/>
            <person name="Schmidt T."/>
            <person name="Gabaldon T."/>
            <person name="Lehrach H."/>
            <person name="Weisshaar B."/>
            <person name="Himmelbauer H."/>
        </authorList>
    </citation>
    <scope>NUCLEOTIDE SEQUENCE [LARGE SCALE GENOMIC DNA]</scope>
    <source>
        <tissue evidence="5">Taproot</tissue>
    </source>
</reference>
<accession>A0A0J8B6B6</accession>
<gene>
    <name evidence="5" type="ORF">BVRB_009250</name>
</gene>
<keyword evidence="6" id="KW-1185">Reference proteome</keyword>
<proteinExistence type="inferred from homology"/>
<dbReference type="PRINTS" id="PR00463">
    <property type="entry name" value="EP450I"/>
</dbReference>
<dbReference type="InterPro" id="IPR002401">
    <property type="entry name" value="Cyt_P450_E_grp-I"/>
</dbReference>